<evidence type="ECO:0000313" key="3">
    <source>
        <dbReference type="Proteomes" id="UP001589587"/>
    </source>
</evidence>
<dbReference type="InterPro" id="IPR002575">
    <property type="entry name" value="Aminoglycoside_PTrfase"/>
</dbReference>
<dbReference type="EMBL" id="JBHMAS010000071">
    <property type="protein sequence ID" value="MFB9783579.1"/>
    <property type="molecule type" value="Genomic_DNA"/>
</dbReference>
<dbReference type="Gene3D" id="3.90.1200.10">
    <property type="match status" value="1"/>
</dbReference>
<dbReference type="InterPro" id="IPR052898">
    <property type="entry name" value="ACAD10-like"/>
</dbReference>
<dbReference type="Gene3D" id="3.30.200.20">
    <property type="entry name" value="Phosphorylase Kinase, domain 1"/>
    <property type="match status" value="1"/>
</dbReference>
<dbReference type="CDD" id="cd05154">
    <property type="entry name" value="ACAD10_11_N-like"/>
    <property type="match status" value="1"/>
</dbReference>
<proteinExistence type="predicted"/>
<dbReference type="Proteomes" id="UP001589587">
    <property type="component" value="Unassembled WGS sequence"/>
</dbReference>
<dbReference type="InterPro" id="IPR011009">
    <property type="entry name" value="Kinase-like_dom_sf"/>
</dbReference>
<name>A0ABV5XMC1_9NOCA</name>
<protein>
    <submittedName>
        <fullName evidence="2">Phosphotransferase family protein</fullName>
    </submittedName>
</protein>
<accession>A0ABV5XMC1</accession>
<evidence type="ECO:0000313" key="2">
    <source>
        <dbReference type="EMBL" id="MFB9783579.1"/>
    </source>
</evidence>
<keyword evidence="3" id="KW-1185">Reference proteome</keyword>
<dbReference type="Pfam" id="PF01636">
    <property type="entry name" value="APH"/>
    <property type="match status" value="1"/>
</dbReference>
<dbReference type="PANTHER" id="PTHR47829">
    <property type="entry name" value="HYDROLASE, PUTATIVE (AFU_ORTHOLOGUE AFUA_1G12880)-RELATED"/>
    <property type="match status" value="1"/>
</dbReference>
<dbReference type="InterPro" id="IPR041726">
    <property type="entry name" value="ACAD10_11_N"/>
</dbReference>
<sequence length="360" mass="39827">MTTGSSPDGLDLIALTTYLQRESVPLEGALTARLISGGRSNLTYFVSDGVSRWVLRRPPLGDILAGAHDVAREHRVMAGLGNTAVPVPKMVTLCQDESVLGVPFYMMDEVAGKVLRTTDMVEPLASRTRAALGDALIDTLADLHDADFEAAGLGGLGRPDGYLQRQVDRWVHQYGVIKNRELAYVDDVVAALRAGMPQMSTASVVHGDYRIDNVIVDLDDPSKIAAVLDWEMATLGDPLADLGMLLMFWDEAGRLFNPITDGLTAFEGFPSRDEVIERYVTRRGLQVDNLDWYLVFSQFKLAIILEQIHVRHQTGHTRGEGFRGLGDMVASLLQTARDDIERSPRLQIPRRSRTFVKRQL</sequence>
<feature type="domain" description="Aminoglycoside phosphotransferase" evidence="1">
    <location>
        <begin position="32"/>
        <end position="253"/>
    </location>
</feature>
<gene>
    <name evidence="2" type="ORF">ACFFQ6_28145</name>
</gene>
<dbReference type="SUPFAM" id="SSF56112">
    <property type="entry name" value="Protein kinase-like (PK-like)"/>
    <property type="match status" value="1"/>
</dbReference>
<dbReference type="PANTHER" id="PTHR47829:SF1">
    <property type="entry name" value="HAD FAMILY PHOSPHATASE"/>
    <property type="match status" value="1"/>
</dbReference>
<comment type="caution">
    <text evidence="2">The sequence shown here is derived from an EMBL/GenBank/DDBJ whole genome shotgun (WGS) entry which is preliminary data.</text>
</comment>
<dbReference type="RefSeq" id="WP_054780838.1">
    <property type="nucleotide sequence ID" value="NZ_JBHMAS010000071.1"/>
</dbReference>
<organism evidence="2 3">
    <name type="scientific">Rhodococcus baikonurensis</name>
    <dbReference type="NCBI Taxonomy" id="172041"/>
    <lineage>
        <taxon>Bacteria</taxon>
        <taxon>Bacillati</taxon>
        <taxon>Actinomycetota</taxon>
        <taxon>Actinomycetes</taxon>
        <taxon>Mycobacteriales</taxon>
        <taxon>Nocardiaceae</taxon>
        <taxon>Rhodococcus</taxon>
        <taxon>Rhodococcus erythropolis group</taxon>
    </lineage>
</organism>
<reference evidence="2 3" key="1">
    <citation type="submission" date="2024-09" db="EMBL/GenBank/DDBJ databases">
        <authorList>
            <person name="Sun Q."/>
            <person name="Mori K."/>
        </authorList>
    </citation>
    <scope>NUCLEOTIDE SEQUENCE [LARGE SCALE GENOMIC DNA]</scope>
    <source>
        <strain evidence="2 3">JCM 11411</strain>
    </source>
</reference>
<evidence type="ECO:0000259" key="1">
    <source>
        <dbReference type="Pfam" id="PF01636"/>
    </source>
</evidence>